<comment type="caution">
    <text evidence="2">The sequence shown here is derived from an EMBL/GenBank/DDBJ whole genome shotgun (WGS) entry which is preliminary data.</text>
</comment>
<proteinExistence type="predicted"/>
<evidence type="ECO:0000256" key="1">
    <source>
        <dbReference type="SAM" id="Coils"/>
    </source>
</evidence>
<protein>
    <submittedName>
        <fullName evidence="2">Uncharacterized protein</fullName>
    </submittedName>
</protein>
<gene>
    <name evidence="2" type="ORF">Tci_584673</name>
</gene>
<dbReference type="AlphaFoldDB" id="A0A699J577"/>
<organism evidence="2">
    <name type="scientific">Tanacetum cinerariifolium</name>
    <name type="common">Dalmatian daisy</name>
    <name type="synonym">Chrysanthemum cinerariifolium</name>
    <dbReference type="NCBI Taxonomy" id="118510"/>
    <lineage>
        <taxon>Eukaryota</taxon>
        <taxon>Viridiplantae</taxon>
        <taxon>Streptophyta</taxon>
        <taxon>Embryophyta</taxon>
        <taxon>Tracheophyta</taxon>
        <taxon>Spermatophyta</taxon>
        <taxon>Magnoliopsida</taxon>
        <taxon>eudicotyledons</taxon>
        <taxon>Gunneridae</taxon>
        <taxon>Pentapetalae</taxon>
        <taxon>asterids</taxon>
        <taxon>campanulids</taxon>
        <taxon>Asterales</taxon>
        <taxon>Asteraceae</taxon>
        <taxon>Asteroideae</taxon>
        <taxon>Anthemideae</taxon>
        <taxon>Anthemidinae</taxon>
        <taxon>Tanacetum</taxon>
    </lineage>
</organism>
<feature type="non-terminal residue" evidence="2">
    <location>
        <position position="221"/>
    </location>
</feature>
<sequence length="221" mass="25208">MGHYLSWQQSSLAVGTYTASGNSNLAVGMPCAFYSQQTEPMNLLAQSTLARDREYDDNPDDDFSSPNLGEEIELTLFLLARGPYYMPYPFFKEMGYTSLVTSTARQQEKQDFHARDKDNKDLRDLNDALSDEVRKLRDRLIEIEAAARSTDELARTDSKLFEQALVTRDLENKLALEESESQSYNDMAIVNERRFNDLQSEALKGGCKWIALVMSFKSLLR</sequence>
<reference evidence="2" key="1">
    <citation type="journal article" date="2019" name="Sci. Rep.">
        <title>Draft genome of Tanacetum cinerariifolium, the natural source of mosquito coil.</title>
        <authorList>
            <person name="Yamashiro T."/>
            <person name="Shiraishi A."/>
            <person name="Satake H."/>
            <person name="Nakayama K."/>
        </authorList>
    </citation>
    <scope>NUCLEOTIDE SEQUENCE</scope>
</reference>
<accession>A0A699J577</accession>
<evidence type="ECO:0000313" key="2">
    <source>
        <dbReference type="EMBL" id="GFA12701.1"/>
    </source>
</evidence>
<name>A0A699J577_TANCI</name>
<keyword evidence="1" id="KW-0175">Coiled coil</keyword>
<dbReference type="EMBL" id="BKCJ010372997">
    <property type="protein sequence ID" value="GFA12701.1"/>
    <property type="molecule type" value="Genomic_DNA"/>
</dbReference>
<feature type="coiled-coil region" evidence="1">
    <location>
        <begin position="119"/>
        <end position="146"/>
    </location>
</feature>